<dbReference type="Proteomes" id="UP001456513">
    <property type="component" value="Unassembled WGS sequence"/>
</dbReference>
<dbReference type="PANTHER" id="PTHR30055">
    <property type="entry name" value="HTH-TYPE TRANSCRIPTIONAL REGULATOR RUTR"/>
    <property type="match status" value="1"/>
</dbReference>
<dbReference type="RefSeq" id="WP_341442391.1">
    <property type="nucleotide sequence ID" value="NZ_JBBPCN010000001.1"/>
</dbReference>
<feature type="DNA-binding region" description="H-T-H motif" evidence="2">
    <location>
        <begin position="22"/>
        <end position="41"/>
    </location>
</feature>
<dbReference type="InterPro" id="IPR001647">
    <property type="entry name" value="HTH_TetR"/>
</dbReference>
<keyword evidence="1 2" id="KW-0238">DNA-binding</keyword>
<dbReference type="InterPro" id="IPR009057">
    <property type="entry name" value="Homeodomain-like_sf"/>
</dbReference>
<dbReference type="InterPro" id="IPR050109">
    <property type="entry name" value="HTH-type_TetR-like_transc_reg"/>
</dbReference>
<dbReference type="PANTHER" id="PTHR30055:SF226">
    <property type="entry name" value="HTH-TYPE TRANSCRIPTIONAL REGULATOR PKSA"/>
    <property type="match status" value="1"/>
</dbReference>
<evidence type="ECO:0000259" key="3">
    <source>
        <dbReference type="PROSITE" id="PS50977"/>
    </source>
</evidence>
<evidence type="ECO:0000313" key="4">
    <source>
        <dbReference type="EMBL" id="MEK8073432.1"/>
    </source>
</evidence>
<accession>A0ABU9D1E4</accession>
<gene>
    <name evidence="4" type="ORF">AABD04_21530</name>
</gene>
<dbReference type="PRINTS" id="PR00455">
    <property type="entry name" value="HTHTETR"/>
</dbReference>
<organism evidence="4 5">
    <name type="scientific">Rhodococcus navarretei</name>
    <dbReference type="NCBI Taxonomy" id="3128981"/>
    <lineage>
        <taxon>Bacteria</taxon>
        <taxon>Bacillati</taxon>
        <taxon>Actinomycetota</taxon>
        <taxon>Actinomycetes</taxon>
        <taxon>Mycobacteriales</taxon>
        <taxon>Nocardiaceae</taxon>
        <taxon>Rhodococcus</taxon>
    </lineage>
</organism>
<reference evidence="4 5" key="1">
    <citation type="submission" date="2024-03" db="EMBL/GenBank/DDBJ databases">
        <title>Rhodococcus navarretei sp. nov. and Pseudarthrobacter quantumdoti sp. nov., two new species with the ability to biosynthesize Quantum Dots isolated from soil samples at Union Glacier, Antarctica.</title>
        <authorList>
            <person name="Vargas M."/>
        </authorList>
    </citation>
    <scope>NUCLEOTIDE SEQUENCE [LARGE SCALE GENOMIC DNA]</scope>
    <source>
        <strain evidence="4 5">EXRC-4A-4</strain>
    </source>
</reference>
<comment type="caution">
    <text evidence="4">The sequence shown here is derived from an EMBL/GenBank/DDBJ whole genome shotgun (WGS) entry which is preliminary data.</text>
</comment>
<dbReference type="PROSITE" id="PS50977">
    <property type="entry name" value="HTH_TETR_2"/>
    <property type="match status" value="1"/>
</dbReference>
<dbReference type="Pfam" id="PF00440">
    <property type="entry name" value="TetR_N"/>
    <property type="match status" value="1"/>
</dbReference>
<evidence type="ECO:0000313" key="5">
    <source>
        <dbReference type="Proteomes" id="UP001456513"/>
    </source>
</evidence>
<proteinExistence type="predicted"/>
<evidence type="ECO:0000256" key="2">
    <source>
        <dbReference type="PROSITE-ProRule" id="PRU00335"/>
    </source>
</evidence>
<protein>
    <submittedName>
        <fullName evidence="4">TetR/AcrR family transcriptional regulator</fullName>
    </submittedName>
</protein>
<keyword evidence="5" id="KW-1185">Reference proteome</keyword>
<dbReference type="SUPFAM" id="SSF46689">
    <property type="entry name" value="Homeodomain-like"/>
    <property type="match status" value="1"/>
</dbReference>
<name>A0ABU9D1E4_9NOCA</name>
<evidence type="ECO:0000256" key="1">
    <source>
        <dbReference type="ARBA" id="ARBA00023125"/>
    </source>
</evidence>
<feature type="domain" description="HTH tetR-type" evidence="3">
    <location>
        <begin position="1"/>
        <end position="59"/>
    </location>
</feature>
<dbReference type="EMBL" id="JBBPCN010000001">
    <property type="protein sequence ID" value="MEK8073432.1"/>
    <property type="molecule type" value="Genomic_DNA"/>
</dbReference>
<dbReference type="Gene3D" id="1.10.357.10">
    <property type="entry name" value="Tetracycline Repressor, domain 2"/>
    <property type="match status" value="1"/>
</dbReference>
<sequence>MRAKLLDATIECLDEFGYAGMSTARIAEKAGATRGAQIHHFGSKADLVAAAVEHLVARRAQDALVQVSHFDMSKDLIGQMLDLLWDLHKGPVFVATVELWVAARTDPELAPLLDDLGPAMMESVIGAFSVRDPNGSGAQWRVLRNIVYLAMDAIRGIVLATFADRDHLKRDRLWARARGQLRAFAQIELANAAMAADVSALFKSIRPPGATRSV</sequence>